<name>A0A061G1Q6_THECC</name>
<dbReference type="EMBL" id="CM001881">
    <property type="protein sequence ID" value="EOY23318.1"/>
    <property type="molecule type" value="Genomic_DNA"/>
</dbReference>
<keyword evidence="3" id="KW-1185">Reference proteome</keyword>
<evidence type="ECO:0000313" key="3">
    <source>
        <dbReference type="Proteomes" id="UP000026915"/>
    </source>
</evidence>
<dbReference type="AlphaFoldDB" id="A0A061G1Q6"/>
<dbReference type="eggNOG" id="ENOG502QQ6Y">
    <property type="taxonomic scope" value="Eukaryota"/>
</dbReference>
<dbReference type="OMA" id="SYHDSDA"/>
<sequence>MRSENEDRCLVPQSKPEETTPEYQKTLKFAYTRDFLFSLAEFDTCKKLPTGFDSSILRELGNQSTSVLHSYHDSDAGRFQSSPSLCAWRNAEQGLLGSGVFARVHRGVAETSDPVLKGSGFHILNRSSEPYRPPHLCKAKNYSVRESEDHYNDETFGSSDNLSQERAEEEQRRRDSFELMRNEQEMATQEKQKIICDEHKETLNLDIAIIVEDSGVDKKVANKYSKSRGAKPYDVKEGHPENPVFCSSVLVHQFREGEKKTAADQKVNDHESTKFSFGTNGIAHNLMKSASTPVSKESSMQLYGCCNPGAHSSHCLEESILSEINGRSSYDIEDSQSSCSNYGEAHQHFLLLLQKGAGLTDLAESSKLNMWSLYKPYVSETGNDNNQLNKSGRVFINNFEKNLREPISGTFVKDSQSTALSGTQKDLTSMYKGDDAVESQVRLPVGENCIIPLTVNGTGPIGDAEGITLSGFAKQTGVNKRNGNLLVSNIQAKVGLNLQGGPELKNSSLSSFDELDICLPDEDSLITADDYILQQDSMFMAAGDTSSTPVNIFGRLADCGVAVGEKRFDLAGFLRPTSFHSSHDLVSLDTPFKSLRMQQSYPQLQHSQLKQGKEQGSCSKSQESIKGLRIKPKNLKACPCNLQPLQHFPTNVHLTSYQHLRAAETGFDHSGNNQLPQELPIPGYFPPHQLYGLPRVAFPQHTSNEMVCYAQDQNAMLNSSLSFKQQCYRDLESASSRHFEMGIESKADASSYYAWP</sequence>
<evidence type="ECO:0000313" key="2">
    <source>
        <dbReference type="EMBL" id="EOY23318.1"/>
    </source>
</evidence>
<dbReference type="PANTHER" id="PTHR34802">
    <property type="entry name" value="CHORISMATE SYNTHASE"/>
    <property type="match status" value="1"/>
</dbReference>
<dbReference type="PANTHER" id="PTHR34802:SF3">
    <property type="match status" value="1"/>
</dbReference>
<feature type="compositionally biased region" description="Basic and acidic residues" evidence="1">
    <location>
        <begin position="163"/>
        <end position="175"/>
    </location>
</feature>
<feature type="region of interest" description="Disordered" evidence="1">
    <location>
        <begin position="148"/>
        <end position="175"/>
    </location>
</feature>
<accession>A0A061G1Q6</accession>
<gene>
    <name evidence="2" type="ORF">TCM_015254</name>
</gene>
<feature type="region of interest" description="Disordered" evidence="1">
    <location>
        <begin position="1"/>
        <end position="21"/>
    </location>
</feature>
<dbReference type="HOGENOM" id="CLU_368600_0_0_1"/>
<dbReference type="Gramene" id="EOY23318">
    <property type="protein sequence ID" value="EOY23318"/>
    <property type="gene ID" value="TCM_015254"/>
</dbReference>
<evidence type="ECO:0000256" key="1">
    <source>
        <dbReference type="SAM" id="MobiDB-lite"/>
    </source>
</evidence>
<reference evidence="2 3" key="1">
    <citation type="journal article" date="2013" name="Genome Biol.">
        <title>The genome sequence of the most widely cultivated cacao type and its use to identify candidate genes regulating pod color.</title>
        <authorList>
            <person name="Motamayor J.C."/>
            <person name="Mockaitis K."/>
            <person name="Schmutz J."/>
            <person name="Haiminen N."/>
            <person name="Iii D.L."/>
            <person name="Cornejo O."/>
            <person name="Findley S.D."/>
            <person name="Zheng P."/>
            <person name="Utro F."/>
            <person name="Royaert S."/>
            <person name="Saski C."/>
            <person name="Jenkins J."/>
            <person name="Podicheti R."/>
            <person name="Zhao M."/>
            <person name="Scheffler B.E."/>
            <person name="Stack J.C."/>
            <person name="Feltus F.A."/>
            <person name="Mustiga G.M."/>
            <person name="Amores F."/>
            <person name="Phillips W."/>
            <person name="Marelli J.P."/>
            <person name="May G.D."/>
            <person name="Shapiro H."/>
            <person name="Ma J."/>
            <person name="Bustamante C.D."/>
            <person name="Schnell R.J."/>
            <person name="Main D."/>
            <person name="Gilbert D."/>
            <person name="Parida L."/>
            <person name="Kuhn D.N."/>
        </authorList>
    </citation>
    <scope>NUCLEOTIDE SEQUENCE [LARGE SCALE GENOMIC DNA]</scope>
    <source>
        <strain evidence="3">cv. Matina 1-6</strain>
    </source>
</reference>
<dbReference type="Proteomes" id="UP000026915">
    <property type="component" value="Chromosome 3"/>
</dbReference>
<organism evidence="2 3">
    <name type="scientific">Theobroma cacao</name>
    <name type="common">Cacao</name>
    <name type="synonym">Cocoa</name>
    <dbReference type="NCBI Taxonomy" id="3641"/>
    <lineage>
        <taxon>Eukaryota</taxon>
        <taxon>Viridiplantae</taxon>
        <taxon>Streptophyta</taxon>
        <taxon>Embryophyta</taxon>
        <taxon>Tracheophyta</taxon>
        <taxon>Spermatophyta</taxon>
        <taxon>Magnoliopsida</taxon>
        <taxon>eudicotyledons</taxon>
        <taxon>Gunneridae</taxon>
        <taxon>Pentapetalae</taxon>
        <taxon>rosids</taxon>
        <taxon>malvids</taxon>
        <taxon>Malvales</taxon>
        <taxon>Malvaceae</taxon>
        <taxon>Byttnerioideae</taxon>
        <taxon>Theobroma</taxon>
    </lineage>
</organism>
<dbReference type="InParanoid" id="A0A061G1Q6"/>
<proteinExistence type="predicted"/>
<protein>
    <submittedName>
        <fullName evidence="2">Uncharacterized protein</fullName>
    </submittedName>
</protein>